<accession>A0A392TBB7</accession>
<comment type="caution">
    <text evidence="1">The sequence shown here is derived from an EMBL/GenBank/DDBJ whole genome shotgun (WGS) entry which is preliminary data.</text>
</comment>
<evidence type="ECO:0000313" key="2">
    <source>
        <dbReference type="Proteomes" id="UP000265520"/>
    </source>
</evidence>
<dbReference type="EMBL" id="LXQA010546389">
    <property type="protein sequence ID" value="MCI58453.1"/>
    <property type="molecule type" value="Genomic_DNA"/>
</dbReference>
<name>A0A392TBB7_9FABA</name>
<reference evidence="1 2" key="1">
    <citation type="journal article" date="2018" name="Front. Plant Sci.">
        <title>Red Clover (Trifolium pratense) and Zigzag Clover (T. medium) - A Picture of Genomic Similarities and Differences.</title>
        <authorList>
            <person name="Dluhosova J."/>
            <person name="Istvanek J."/>
            <person name="Nedelnik J."/>
            <person name="Repkova J."/>
        </authorList>
    </citation>
    <scope>NUCLEOTIDE SEQUENCE [LARGE SCALE GENOMIC DNA]</scope>
    <source>
        <strain evidence="2">cv. 10/8</strain>
        <tissue evidence="1">Leaf</tissue>
    </source>
</reference>
<sequence length="40" mass="4572">MNLNPDGWQGPNTWKMLYGMDINYEKGVVLVADSFGFLHL</sequence>
<protein>
    <submittedName>
        <fullName evidence="1">Protein DAMAGED DNA-BINDING 2-like</fullName>
    </submittedName>
</protein>
<keyword evidence="1" id="KW-0238">DNA-binding</keyword>
<organism evidence="1 2">
    <name type="scientific">Trifolium medium</name>
    <dbReference type="NCBI Taxonomy" id="97028"/>
    <lineage>
        <taxon>Eukaryota</taxon>
        <taxon>Viridiplantae</taxon>
        <taxon>Streptophyta</taxon>
        <taxon>Embryophyta</taxon>
        <taxon>Tracheophyta</taxon>
        <taxon>Spermatophyta</taxon>
        <taxon>Magnoliopsida</taxon>
        <taxon>eudicotyledons</taxon>
        <taxon>Gunneridae</taxon>
        <taxon>Pentapetalae</taxon>
        <taxon>rosids</taxon>
        <taxon>fabids</taxon>
        <taxon>Fabales</taxon>
        <taxon>Fabaceae</taxon>
        <taxon>Papilionoideae</taxon>
        <taxon>50 kb inversion clade</taxon>
        <taxon>NPAAA clade</taxon>
        <taxon>Hologalegina</taxon>
        <taxon>IRL clade</taxon>
        <taxon>Trifolieae</taxon>
        <taxon>Trifolium</taxon>
    </lineage>
</organism>
<proteinExistence type="predicted"/>
<dbReference type="GO" id="GO:0003677">
    <property type="term" value="F:DNA binding"/>
    <property type="evidence" value="ECO:0007669"/>
    <property type="project" value="UniProtKB-KW"/>
</dbReference>
<dbReference type="AlphaFoldDB" id="A0A392TBB7"/>
<keyword evidence="2" id="KW-1185">Reference proteome</keyword>
<evidence type="ECO:0000313" key="1">
    <source>
        <dbReference type="EMBL" id="MCI58453.1"/>
    </source>
</evidence>
<dbReference type="Proteomes" id="UP000265520">
    <property type="component" value="Unassembled WGS sequence"/>
</dbReference>